<dbReference type="SUPFAM" id="SSF55347">
    <property type="entry name" value="Glyceraldehyde-3-phosphate dehydrogenase-like, C-terminal domain"/>
    <property type="match status" value="1"/>
</dbReference>
<dbReference type="OrthoDB" id="64915at2759"/>
<keyword evidence="2" id="KW-0560">Oxidoreductase</keyword>
<dbReference type="PANTHER" id="PTHR22604">
    <property type="entry name" value="OXIDOREDUCTASES"/>
    <property type="match status" value="1"/>
</dbReference>
<dbReference type="SUPFAM" id="SSF51735">
    <property type="entry name" value="NAD(P)-binding Rossmann-fold domains"/>
    <property type="match status" value="1"/>
</dbReference>
<feature type="domain" description="Gfo/Idh/MocA-like oxidoreductase N-terminal" evidence="6">
    <location>
        <begin position="42"/>
        <end position="159"/>
    </location>
</feature>
<protein>
    <recommendedName>
        <fullName evidence="3">D-xylose 1-dehydrogenase (NADP(+), D-xylono-1,5-lactone-forming)</fullName>
        <ecNumber evidence="3">1.1.1.179</ecNumber>
    </recommendedName>
    <alternativeName>
        <fullName evidence="4">D-xylose-NADP dehydrogenase</fullName>
    </alternativeName>
</protein>
<dbReference type="Proteomes" id="UP000325008">
    <property type="component" value="Unassembled WGS sequence"/>
</dbReference>
<evidence type="ECO:0000313" key="7">
    <source>
        <dbReference type="EMBL" id="SPO44460.1"/>
    </source>
</evidence>
<dbReference type="AlphaFoldDB" id="A0A5C3FJT2"/>
<evidence type="ECO:0000256" key="2">
    <source>
        <dbReference type="ARBA" id="ARBA00023002"/>
    </source>
</evidence>
<dbReference type="Pfam" id="PF01408">
    <property type="entry name" value="GFO_IDH_MocA"/>
    <property type="match status" value="1"/>
</dbReference>
<evidence type="ECO:0000256" key="1">
    <source>
        <dbReference type="ARBA" id="ARBA00010928"/>
    </source>
</evidence>
<dbReference type="InterPro" id="IPR036291">
    <property type="entry name" value="NAD(P)-bd_dom_sf"/>
</dbReference>
<dbReference type="Gene3D" id="3.40.50.720">
    <property type="entry name" value="NAD(P)-binding Rossmann-like Domain"/>
    <property type="match status" value="1"/>
</dbReference>
<dbReference type="RefSeq" id="XP_014658501.1">
    <property type="nucleotide sequence ID" value="XM_014803015.1"/>
</dbReference>
<keyword evidence="8" id="KW-1185">Reference proteome</keyword>
<dbReference type="PANTHER" id="PTHR22604:SF105">
    <property type="entry name" value="TRANS-1,2-DIHYDROBENZENE-1,2-DIOL DEHYDROGENASE"/>
    <property type="match status" value="1"/>
</dbReference>
<reference evidence="7" key="1">
    <citation type="submission" date="2018-03" db="EMBL/GenBank/DDBJ databases">
        <authorList>
            <person name="Guldener U."/>
        </authorList>
    </citation>
    <scope>NUCLEOTIDE SEQUENCE [LARGE SCALE GENOMIC DNA]</scope>
    <source>
        <strain evidence="7">ATCC34888</strain>
    </source>
</reference>
<accession>A0A5C3FJT2</accession>
<organism evidence="7 8">
    <name type="scientific">Pseudozyma antarctica</name>
    <name type="common">Yeast</name>
    <name type="synonym">Candida antarctica</name>
    <dbReference type="NCBI Taxonomy" id="84753"/>
    <lineage>
        <taxon>Eukaryota</taxon>
        <taxon>Fungi</taxon>
        <taxon>Dikarya</taxon>
        <taxon>Basidiomycota</taxon>
        <taxon>Ustilaginomycotina</taxon>
        <taxon>Ustilaginomycetes</taxon>
        <taxon>Ustilaginales</taxon>
        <taxon>Ustilaginaceae</taxon>
        <taxon>Moesziomyces</taxon>
    </lineage>
</organism>
<dbReference type="EMBL" id="OOIQ01000003">
    <property type="protein sequence ID" value="SPO44460.1"/>
    <property type="molecule type" value="Genomic_DNA"/>
</dbReference>
<gene>
    <name evidence="7" type="ORF">PSANT_02145</name>
</gene>
<evidence type="ECO:0000259" key="6">
    <source>
        <dbReference type="Pfam" id="PF01408"/>
    </source>
</evidence>
<evidence type="ECO:0000256" key="5">
    <source>
        <dbReference type="ARBA" id="ARBA00049233"/>
    </source>
</evidence>
<dbReference type="InterPro" id="IPR050984">
    <property type="entry name" value="Gfo/Idh/MocA_domain"/>
</dbReference>
<dbReference type="InterPro" id="IPR000683">
    <property type="entry name" value="Gfo/Idh/MocA-like_OxRdtase_N"/>
</dbReference>
<sequence length="480" mass="52474">MATAIKDLYARLSNVYTSFSPPSVAKRTVSDAAAGSSAGPLRLGILGAANIAPPAVIIPARSHPDVIVSAVAARSKDKATAYAKKHGIPHVFDSYDQLINDPGIDVIYNPLPNGLHYEWTLKCIAAKKHVLLEKPSTANEADTKKLFEEANKANVLVLEAFHYRFHPALHEYAYRLHDFMSPQNPLTEVEAHLNAPGGIFPDDDIRFNWKLAGGSLMDTGCYPTSAVLYTMRAAAGSWQRANWEDGIEVREAHPTHFYPKDTKSKAHLNAKGDPAIDGVMEATVLVPTARPAKLPCKIEASLSKALFTIPIIGWRVPNLSKVTPTLKATFKDGSTVELQNFVGPWLWHTIKATYRGKSAAEAGVAEGTTRSYKAYVPGDTAGTDQMRRAAKDGHWPKGTGQPWWSTYRWQLEAFVLGVKAVKAGTKPDEVSPINMINEDRSADTPRAPVWVQNEESVIIMKTIDAIYEKSGLAKRVSLTA</sequence>
<name>A0A5C3FJT2_PSEA2</name>
<comment type="similarity">
    <text evidence="1">Belongs to the Gfo/Idh/MocA family.</text>
</comment>
<dbReference type="Gene3D" id="3.30.360.10">
    <property type="entry name" value="Dihydrodipicolinate Reductase, domain 2"/>
    <property type="match status" value="1"/>
</dbReference>
<evidence type="ECO:0000256" key="4">
    <source>
        <dbReference type="ARBA" id="ARBA00042988"/>
    </source>
</evidence>
<comment type="catalytic activity">
    <reaction evidence="5">
        <text>D-xylose + NADP(+) = D-xylono-1,5-lactone + NADPH + H(+)</text>
        <dbReference type="Rhea" id="RHEA:22000"/>
        <dbReference type="ChEBI" id="CHEBI:15378"/>
        <dbReference type="ChEBI" id="CHEBI:15867"/>
        <dbReference type="ChEBI" id="CHEBI:53455"/>
        <dbReference type="ChEBI" id="CHEBI:57783"/>
        <dbReference type="ChEBI" id="CHEBI:58349"/>
        <dbReference type="EC" id="1.1.1.179"/>
    </reaction>
</comment>
<dbReference type="GO" id="GO:0047837">
    <property type="term" value="F:D-xylose 1-dehydrogenase (NADP+) activity"/>
    <property type="evidence" value="ECO:0007669"/>
    <property type="project" value="UniProtKB-EC"/>
</dbReference>
<comment type="caution">
    <text evidence="7">The sequence shown here is derived from an EMBL/GenBank/DDBJ whole genome shotgun (WGS) entry which is preliminary data.</text>
</comment>
<proteinExistence type="inferred from homology"/>
<dbReference type="EC" id="1.1.1.179" evidence="3"/>
<evidence type="ECO:0000256" key="3">
    <source>
        <dbReference type="ARBA" id="ARBA00038984"/>
    </source>
</evidence>
<evidence type="ECO:0000313" key="8">
    <source>
        <dbReference type="Proteomes" id="UP000325008"/>
    </source>
</evidence>
<dbReference type="GO" id="GO:0000166">
    <property type="term" value="F:nucleotide binding"/>
    <property type="evidence" value="ECO:0007669"/>
    <property type="project" value="InterPro"/>
</dbReference>